<feature type="transmembrane region" description="Helical" evidence="1">
    <location>
        <begin position="6"/>
        <end position="26"/>
    </location>
</feature>
<dbReference type="AlphaFoldDB" id="A0A075FKA7"/>
<dbReference type="EMBL" id="KF900301">
    <property type="protein sequence ID" value="AIE90177.1"/>
    <property type="molecule type" value="Genomic_DNA"/>
</dbReference>
<protein>
    <submittedName>
        <fullName evidence="2">Uncharacterized protein</fullName>
    </submittedName>
</protein>
<accession>A0A075FKA7</accession>
<keyword evidence="1" id="KW-0812">Transmembrane</keyword>
<reference evidence="2" key="1">
    <citation type="journal article" date="2014" name="Genome Biol. Evol.">
        <title>Pangenome evidence for extensive interdomain horizontal transfer affecting lineage core and shell genes in uncultured planktonic thaumarchaeota and euryarchaeota.</title>
        <authorList>
            <person name="Deschamps P."/>
            <person name="Zivanovic Y."/>
            <person name="Moreira D."/>
            <person name="Rodriguez-Valera F."/>
            <person name="Lopez-Garcia P."/>
        </authorList>
    </citation>
    <scope>NUCLEOTIDE SEQUENCE</scope>
</reference>
<evidence type="ECO:0000313" key="2">
    <source>
        <dbReference type="EMBL" id="AIE90177.1"/>
    </source>
</evidence>
<keyword evidence="1" id="KW-0472">Membrane</keyword>
<keyword evidence="1" id="KW-1133">Transmembrane helix</keyword>
<sequence>MGINVKFTVAVIAIIAIGFGGSFYIFSSGLMDGIKIVTFDKSKYIEQIDACIESKFIGNVGTSSFVLSLAESMKQQIEETDSEDTAKEVLARLYNTTNCEP</sequence>
<name>A0A075FKA7_9ARCH</name>
<evidence type="ECO:0000256" key="1">
    <source>
        <dbReference type="SAM" id="Phobius"/>
    </source>
</evidence>
<proteinExistence type="predicted"/>
<organism evidence="2">
    <name type="scientific">uncultured marine thaumarchaeote AD1000_01_A07</name>
    <dbReference type="NCBI Taxonomy" id="1455878"/>
    <lineage>
        <taxon>Archaea</taxon>
        <taxon>Nitrososphaerota</taxon>
        <taxon>environmental samples</taxon>
    </lineage>
</organism>